<evidence type="ECO:0000256" key="1">
    <source>
        <dbReference type="SAM" id="MobiDB-lite"/>
    </source>
</evidence>
<sequence length="194" mass="21260">MAGPDSPGKTVVDSGNSGGGGAMVVHQRVVRDTGRAWPILTRTNYADWALPMQVLLEACQLWVAVNDRTPERETDRTAMECLLRSVPPEMVSTLAVKPTAKDAWGTIKTMRLGVARVREAKVTSLRRQYEAIKFNDGEGIDDFGMRLSSLVTQLELLGDKIGEPAVIRKFLSVIPKAYSQMACAIETLVDLNTL</sequence>
<keyword evidence="3" id="KW-1185">Reference proteome</keyword>
<evidence type="ECO:0000313" key="3">
    <source>
        <dbReference type="Proteomes" id="UP000015105"/>
    </source>
</evidence>
<proteinExistence type="predicted"/>
<reference evidence="2" key="3">
    <citation type="journal article" date="2017" name="Nature">
        <title>Genome sequence of the progenitor of the wheat D genome Aegilops tauschii.</title>
        <authorList>
            <person name="Luo M.C."/>
            <person name="Gu Y.Q."/>
            <person name="Puiu D."/>
            <person name="Wang H."/>
            <person name="Twardziok S.O."/>
            <person name="Deal K.R."/>
            <person name="Huo N."/>
            <person name="Zhu T."/>
            <person name="Wang L."/>
            <person name="Wang Y."/>
            <person name="McGuire P.E."/>
            <person name="Liu S."/>
            <person name="Long H."/>
            <person name="Ramasamy R.K."/>
            <person name="Rodriguez J.C."/>
            <person name="Van S.L."/>
            <person name="Yuan L."/>
            <person name="Wang Z."/>
            <person name="Xia Z."/>
            <person name="Xiao L."/>
            <person name="Anderson O.D."/>
            <person name="Ouyang S."/>
            <person name="Liang Y."/>
            <person name="Zimin A.V."/>
            <person name="Pertea G."/>
            <person name="Qi P."/>
            <person name="Bennetzen J.L."/>
            <person name="Dai X."/>
            <person name="Dawson M.W."/>
            <person name="Muller H.G."/>
            <person name="Kugler K."/>
            <person name="Rivarola-Duarte L."/>
            <person name="Spannagl M."/>
            <person name="Mayer K.F.X."/>
            <person name="Lu F.H."/>
            <person name="Bevan M.W."/>
            <person name="Leroy P."/>
            <person name="Li P."/>
            <person name="You F.M."/>
            <person name="Sun Q."/>
            <person name="Liu Z."/>
            <person name="Lyons E."/>
            <person name="Wicker T."/>
            <person name="Salzberg S.L."/>
            <person name="Devos K.M."/>
            <person name="Dvorak J."/>
        </authorList>
    </citation>
    <scope>NUCLEOTIDE SEQUENCE [LARGE SCALE GENOMIC DNA]</scope>
    <source>
        <strain evidence="2">cv. AL8/78</strain>
    </source>
</reference>
<reference evidence="2" key="5">
    <citation type="journal article" date="2021" name="G3 (Bethesda)">
        <title>Aegilops tauschii genome assembly Aet v5.0 features greater sequence contiguity and improved annotation.</title>
        <authorList>
            <person name="Wang L."/>
            <person name="Zhu T."/>
            <person name="Rodriguez J.C."/>
            <person name="Deal K.R."/>
            <person name="Dubcovsky J."/>
            <person name="McGuire P.E."/>
            <person name="Lux T."/>
            <person name="Spannagl M."/>
            <person name="Mayer K.F.X."/>
            <person name="Baldrich P."/>
            <person name="Meyers B.C."/>
            <person name="Huo N."/>
            <person name="Gu Y.Q."/>
            <person name="Zhou H."/>
            <person name="Devos K.M."/>
            <person name="Bennetzen J.L."/>
            <person name="Unver T."/>
            <person name="Budak H."/>
            <person name="Gulick P.J."/>
            <person name="Galiba G."/>
            <person name="Kalapos B."/>
            <person name="Nelson D.R."/>
            <person name="Li P."/>
            <person name="You F.M."/>
            <person name="Luo M.C."/>
            <person name="Dvorak J."/>
        </authorList>
    </citation>
    <scope>NUCLEOTIDE SEQUENCE [LARGE SCALE GENOMIC DNA]</scope>
    <source>
        <strain evidence="2">cv. AL8/78</strain>
    </source>
</reference>
<name>A0A453E0I8_AEGTS</name>
<dbReference type="Pfam" id="PF14223">
    <property type="entry name" value="Retrotran_gag_2"/>
    <property type="match status" value="1"/>
</dbReference>
<reference evidence="3" key="1">
    <citation type="journal article" date="2014" name="Science">
        <title>Ancient hybridizations among the ancestral genomes of bread wheat.</title>
        <authorList>
            <consortium name="International Wheat Genome Sequencing Consortium,"/>
            <person name="Marcussen T."/>
            <person name="Sandve S.R."/>
            <person name="Heier L."/>
            <person name="Spannagl M."/>
            <person name="Pfeifer M."/>
            <person name="Jakobsen K.S."/>
            <person name="Wulff B.B."/>
            <person name="Steuernagel B."/>
            <person name="Mayer K.F."/>
            <person name="Olsen O.A."/>
        </authorList>
    </citation>
    <scope>NUCLEOTIDE SEQUENCE [LARGE SCALE GENOMIC DNA]</scope>
    <source>
        <strain evidence="3">cv. AL8/78</strain>
    </source>
</reference>
<dbReference type="PANTHER" id="PTHR35317">
    <property type="entry name" value="OS04G0629600 PROTEIN"/>
    <property type="match status" value="1"/>
</dbReference>
<reference evidence="3" key="2">
    <citation type="journal article" date="2017" name="Nat. Plants">
        <title>The Aegilops tauschii genome reveals multiple impacts of transposons.</title>
        <authorList>
            <person name="Zhao G."/>
            <person name="Zou C."/>
            <person name="Li K."/>
            <person name="Wang K."/>
            <person name="Li T."/>
            <person name="Gao L."/>
            <person name="Zhang X."/>
            <person name="Wang H."/>
            <person name="Yang Z."/>
            <person name="Liu X."/>
            <person name="Jiang W."/>
            <person name="Mao L."/>
            <person name="Kong X."/>
            <person name="Jiao Y."/>
            <person name="Jia J."/>
        </authorList>
    </citation>
    <scope>NUCLEOTIDE SEQUENCE [LARGE SCALE GENOMIC DNA]</scope>
    <source>
        <strain evidence="3">cv. AL8/78</strain>
    </source>
</reference>
<dbReference type="AlphaFoldDB" id="A0A453E0I8"/>
<dbReference type="Gramene" id="AET3Gv20177800.1">
    <property type="protein sequence ID" value="AET3Gv20177800.1"/>
    <property type="gene ID" value="AET3Gv20177800"/>
</dbReference>
<dbReference type="EnsemblPlants" id="AET3Gv20177800.1">
    <property type="protein sequence ID" value="AET3Gv20177800.1"/>
    <property type="gene ID" value="AET3Gv20177800"/>
</dbReference>
<organism evidence="2 3">
    <name type="scientific">Aegilops tauschii subsp. strangulata</name>
    <name type="common">Goatgrass</name>
    <dbReference type="NCBI Taxonomy" id="200361"/>
    <lineage>
        <taxon>Eukaryota</taxon>
        <taxon>Viridiplantae</taxon>
        <taxon>Streptophyta</taxon>
        <taxon>Embryophyta</taxon>
        <taxon>Tracheophyta</taxon>
        <taxon>Spermatophyta</taxon>
        <taxon>Magnoliopsida</taxon>
        <taxon>Liliopsida</taxon>
        <taxon>Poales</taxon>
        <taxon>Poaceae</taxon>
        <taxon>BOP clade</taxon>
        <taxon>Pooideae</taxon>
        <taxon>Triticodae</taxon>
        <taxon>Triticeae</taxon>
        <taxon>Triticinae</taxon>
        <taxon>Aegilops</taxon>
    </lineage>
</organism>
<dbReference type="PANTHER" id="PTHR35317:SF38">
    <property type="entry name" value="RNA-DIRECTED DNA POLYMERASE"/>
    <property type="match status" value="1"/>
</dbReference>
<feature type="region of interest" description="Disordered" evidence="1">
    <location>
        <begin position="1"/>
        <end position="20"/>
    </location>
</feature>
<evidence type="ECO:0000313" key="2">
    <source>
        <dbReference type="EnsemblPlants" id="AET3Gv20177800.1"/>
    </source>
</evidence>
<accession>A0A453E0I8</accession>
<dbReference type="Proteomes" id="UP000015105">
    <property type="component" value="Chromosome 3D"/>
</dbReference>
<reference evidence="2" key="4">
    <citation type="submission" date="2019-03" db="UniProtKB">
        <authorList>
            <consortium name="EnsemblPlants"/>
        </authorList>
    </citation>
    <scope>IDENTIFICATION</scope>
</reference>
<protein>
    <submittedName>
        <fullName evidence="2">Uncharacterized protein</fullName>
    </submittedName>
</protein>